<keyword evidence="1" id="KW-1133">Transmembrane helix</keyword>
<keyword evidence="1" id="KW-0812">Transmembrane</keyword>
<organism evidence="2 3">
    <name type="scientific">Pedococcus aerophilus</name>
    <dbReference type="NCBI Taxonomy" id="436356"/>
    <lineage>
        <taxon>Bacteria</taxon>
        <taxon>Bacillati</taxon>
        <taxon>Actinomycetota</taxon>
        <taxon>Actinomycetes</taxon>
        <taxon>Micrococcales</taxon>
        <taxon>Intrasporangiaceae</taxon>
        <taxon>Pedococcus</taxon>
    </lineage>
</organism>
<feature type="transmembrane region" description="Helical" evidence="1">
    <location>
        <begin position="60"/>
        <end position="80"/>
    </location>
</feature>
<feature type="transmembrane region" description="Helical" evidence="1">
    <location>
        <begin position="173"/>
        <end position="190"/>
    </location>
</feature>
<feature type="transmembrane region" description="Helical" evidence="1">
    <location>
        <begin position="270"/>
        <end position="291"/>
    </location>
</feature>
<feature type="transmembrane region" description="Helical" evidence="1">
    <location>
        <begin position="21"/>
        <end position="48"/>
    </location>
</feature>
<feature type="transmembrane region" description="Helical" evidence="1">
    <location>
        <begin position="101"/>
        <end position="127"/>
    </location>
</feature>
<evidence type="ECO:0000313" key="3">
    <source>
        <dbReference type="Proteomes" id="UP001501326"/>
    </source>
</evidence>
<reference evidence="3" key="1">
    <citation type="journal article" date="2019" name="Int. J. Syst. Evol. Microbiol.">
        <title>The Global Catalogue of Microorganisms (GCM) 10K type strain sequencing project: providing services to taxonomists for standard genome sequencing and annotation.</title>
        <authorList>
            <consortium name="The Broad Institute Genomics Platform"/>
            <consortium name="The Broad Institute Genome Sequencing Center for Infectious Disease"/>
            <person name="Wu L."/>
            <person name="Ma J."/>
        </authorList>
    </citation>
    <scope>NUCLEOTIDE SEQUENCE [LARGE SCALE GENOMIC DNA]</scope>
    <source>
        <strain evidence="3">JCM 16378</strain>
    </source>
</reference>
<keyword evidence="1" id="KW-0472">Membrane</keyword>
<comment type="caution">
    <text evidence="2">The sequence shown here is derived from an EMBL/GenBank/DDBJ whole genome shotgun (WGS) entry which is preliminary data.</text>
</comment>
<sequence length="524" mass="53545">MVAHLLRLKLDLVRNGFRRSPAAIVGMVLGLLYGGAIVLAALLLLVTLRLEGDAELTRTMLTVGGAGLIAGWALLPLVLFGIDPTLDPTRFATFAVRERTLAVGLLLSALIGLPGIGTVLVVLGTVFASSRSVVATVVALVGGALGLATCLIISRVVSGAAAAVLSSRRGRDVAGVGGLLFLLAVGPSLGFVNDGGLTRDRLVALADVLAWTPLGWAWAASGDVMVGHWGAAGIRLLLAAILALVLFVAWERLLVSVLRNPRGTASDGGGARRGLGLFATFPGTPLGAVAARAGTYWVRDPRFNVPAIMTILLPAGLLFPGLSGNGSDVVLAVMPLVSAYLIGWGQHNDVGYDSTAFWLHVASGVDGVADRVGRLFPSGLLALVCVPGYALLGPLVGGSWALFPAALGAGVAVVLNGFAVASITSAVKQYAVPSPGESPFSSRPGSVGVTFAVQTVCGGAVMALSLPELVLFGVALLGYSWAAWTVLVLGPVLGVVGFVVAVRIGAGLFARRQADLLQDLVSMR</sequence>
<dbReference type="RefSeq" id="WP_344195400.1">
    <property type="nucleotide sequence ID" value="NZ_BAAARN010000004.1"/>
</dbReference>
<keyword evidence="3" id="KW-1185">Reference proteome</keyword>
<evidence type="ECO:0000313" key="2">
    <source>
        <dbReference type="EMBL" id="GAA2738949.1"/>
    </source>
</evidence>
<feature type="transmembrane region" description="Helical" evidence="1">
    <location>
        <begin position="481"/>
        <end position="502"/>
    </location>
</feature>
<evidence type="ECO:0000256" key="1">
    <source>
        <dbReference type="SAM" id="Phobius"/>
    </source>
</evidence>
<dbReference type="EMBL" id="BAAARN010000004">
    <property type="protein sequence ID" value="GAA2738949.1"/>
    <property type="molecule type" value="Genomic_DNA"/>
</dbReference>
<dbReference type="Proteomes" id="UP001501326">
    <property type="component" value="Unassembled WGS sequence"/>
</dbReference>
<protein>
    <submittedName>
        <fullName evidence="2">Transporter</fullName>
    </submittedName>
</protein>
<feature type="transmembrane region" description="Helical" evidence="1">
    <location>
        <begin position="133"/>
        <end position="153"/>
    </location>
</feature>
<feature type="transmembrane region" description="Helical" evidence="1">
    <location>
        <begin position="380"/>
        <end position="403"/>
    </location>
</feature>
<feature type="transmembrane region" description="Helical" evidence="1">
    <location>
        <begin position="409"/>
        <end position="427"/>
    </location>
</feature>
<name>A0ABP6HBV7_9MICO</name>
<feature type="transmembrane region" description="Helical" evidence="1">
    <location>
        <begin position="303"/>
        <end position="323"/>
    </location>
</feature>
<feature type="transmembrane region" description="Helical" evidence="1">
    <location>
        <begin position="232"/>
        <end position="250"/>
    </location>
</feature>
<gene>
    <name evidence="2" type="ORF">GCM10009867_32910</name>
</gene>
<accession>A0ABP6HBV7</accession>
<feature type="transmembrane region" description="Helical" evidence="1">
    <location>
        <begin position="448"/>
        <end position="475"/>
    </location>
</feature>
<proteinExistence type="predicted"/>